<dbReference type="CDD" id="cd12797">
    <property type="entry name" value="M23_peptidase"/>
    <property type="match status" value="1"/>
</dbReference>
<dbReference type="Pfam" id="PF22310">
    <property type="entry name" value="NMB0315_dom_I"/>
    <property type="match status" value="1"/>
</dbReference>
<comment type="caution">
    <text evidence="12">The sequence shown here is derived from an EMBL/GenBank/DDBJ whole genome shotgun (WGS) entry which is preliminary data.</text>
</comment>
<sequence length="458" mass="49659">MFKKGISTATSLAGLQARPPKHHYFTNGVVFAATGLFATAAALAVVQPNTPIKPPPVYQAHQALALPAVLPGASPSFSAPFIDETQIRPGDTLAAVLQRLNVDDDKLLPFLVQDKSARSIYKLYPGRSVQAALNAEGDLVWLRYYHTPGTNDKSGFVSKWLEIKPADNGGYTATEQSQGTDTQVRMAEGEINSSLFGATDAAGIPDAITLQMADILGSKIDFMQDLRKGDRFRVVYEAHSHDGKGVGSGRVLALEFINQDKTYDAAWFTPSQGPGGYYDFNGSNLKGAFLRTALEFSRISSTFGMRKHPIRGKWIGHQGVDYAATTGTPIHATANGTVEFIGQQNGYGNVIVLKHYNKITTLYAHQSRFAPNLKKGDSVEQGQLVGYVGSTGWATGPHLHYEFRIDNKPVNPLSVDLPVAQALEGADRKAFTQVVASYKQNIEMLASLQSENIQLASR</sequence>
<name>A0A366HE14_9BURK</name>
<keyword evidence="13" id="KW-1185">Reference proteome</keyword>
<dbReference type="GO" id="GO:0004222">
    <property type="term" value="F:metalloendopeptidase activity"/>
    <property type="evidence" value="ECO:0007669"/>
    <property type="project" value="TreeGrafter"/>
</dbReference>
<dbReference type="Gene3D" id="2.70.70.10">
    <property type="entry name" value="Glucose Permease (Domain IIA)"/>
    <property type="match status" value="1"/>
</dbReference>
<dbReference type="InterPro" id="IPR016047">
    <property type="entry name" value="M23ase_b-sheet_dom"/>
</dbReference>
<dbReference type="InterPro" id="IPR054512">
    <property type="entry name" value="NMB0315-like_N"/>
</dbReference>
<feature type="domain" description="Csd3-like second N-terminal" evidence="10">
    <location>
        <begin position="185"/>
        <end position="303"/>
    </location>
</feature>
<dbReference type="InterPro" id="IPR050570">
    <property type="entry name" value="Cell_wall_metabolism_enzyme"/>
</dbReference>
<keyword evidence="8" id="KW-0472">Membrane</keyword>
<feature type="transmembrane region" description="Helical" evidence="8">
    <location>
        <begin position="24"/>
        <end position="46"/>
    </location>
</feature>
<feature type="domain" description="DD-carboxypeptidase/endopeptidase Mpg-like N-terminal" evidence="11">
    <location>
        <begin position="84"/>
        <end position="140"/>
    </location>
</feature>
<dbReference type="RefSeq" id="WP_113932988.1">
    <property type="nucleotide sequence ID" value="NZ_JACCEU010000005.1"/>
</dbReference>
<keyword evidence="8" id="KW-0812">Transmembrane</keyword>
<evidence type="ECO:0000259" key="11">
    <source>
        <dbReference type="Pfam" id="PF22310"/>
    </source>
</evidence>
<dbReference type="EMBL" id="QNRQ01000004">
    <property type="protein sequence ID" value="RBP40022.1"/>
    <property type="molecule type" value="Genomic_DNA"/>
</dbReference>
<evidence type="ECO:0000256" key="2">
    <source>
        <dbReference type="ARBA" id="ARBA00004196"/>
    </source>
</evidence>
<comment type="cofactor">
    <cofactor evidence="1">
        <name>Zn(2+)</name>
        <dbReference type="ChEBI" id="CHEBI:29105"/>
    </cofactor>
</comment>
<organism evidence="12 13">
    <name type="scientific">Eoetvoesiella caeni</name>
    <dbReference type="NCBI Taxonomy" id="645616"/>
    <lineage>
        <taxon>Bacteria</taxon>
        <taxon>Pseudomonadati</taxon>
        <taxon>Pseudomonadota</taxon>
        <taxon>Betaproteobacteria</taxon>
        <taxon>Burkholderiales</taxon>
        <taxon>Alcaligenaceae</taxon>
        <taxon>Eoetvoesiella</taxon>
    </lineage>
</organism>
<evidence type="ECO:0000256" key="4">
    <source>
        <dbReference type="ARBA" id="ARBA00022723"/>
    </source>
</evidence>
<dbReference type="Pfam" id="PF01551">
    <property type="entry name" value="Peptidase_M23"/>
    <property type="match status" value="1"/>
</dbReference>
<keyword evidence="5 12" id="KW-0378">Hydrolase</keyword>
<reference evidence="12 13" key="1">
    <citation type="submission" date="2018-06" db="EMBL/GenBank/DDBJ databases">
        <title>Genomic Encyclopedia of Type Strains, Phase IV (KMG-IV): sequencing the most valuable type-strain genomes for metagenomic binning, comparative biology and taxonomic classification.</title>
        <authorList>
            <person name="Goeker M."/>
        </authorList>
    </citation>
    <scope>NUCLEOTIDE SEQUENCE [LARGE SCALE GENOMIC DNA]</scope>
    <source>
        <strain evidence="12 13">DSM 25520</strain>
    </source>
</reference>
<evidence type="ECO:0000259" key="9">
    <source>
        <dbReference type="Pfam" id="PF01551"/>
    </source>
</evidence>
<dbReference type="InterPro" id="IPR045834">
    <property type="entry name" value="Csd3_N2"/>
</dbReference>
<keyword evidence="3" id="KW-0645">Protease</keyword>
<dbReference type="Pfam" id="PF19425">
    <property type="entry name" value="Csd3_N2"/>
    <property type="match status" value="1"/>
</dbReference>
<keyword evidence="8" id="KW-1133">Transmembrane helix</keyword>
<dbReference type="GO" id="GO:0006508">
    <property type="term" value="P:proteolysis"/>
    <property type="evidence" value="ECO:0007669"/>
    <property type="project" value="UniProtKB-KW"/>
</dbReference>
<keyword evidence="6" id="KW-0862">Zinc</keyword>
<evidence type="ECO:0000313" key="13">
    <source>
        <dbReference type="Proteomes" id="UP000253628"/>
    </source>
</evidence>
<feature type="domain" description="M23ase beta-sheet core" evidence="9">
    <location>
        <begin position="317"/>
        <end position="412"/>
    </location>
</feature>
<accession>A0A366HE14</accession>
<comment type="subcellular location">
    <subcellularLocation>
        <location evidence="2">Cell envelope</location>
    </subcellularLocation>
</comment>
<proteinExistence type="predicted"/>
<keyword evidence="7" id="KW-0482">Metalloprotease</keyword>
<evidence type="ECO:0000259" key="10">
    <source>
        <dbReference type="Pfam" id="PF19425"/>
    </source>
</evidence>
<evidence type="ECO:0000256" key="6">
    <source>
        <dbReference type="ARBA" id="ARBA00022833"/>
    </source>
</evidence>
<evidence type="ECO:0000313" key="12">
    <source>
        <dbReference type="EMBL" id="RBP40022.1"/>
    </source>
</evidence>
<evidence type="ECO:0000256" key="1">
    <source>
        <dbReference type="ARBA" id="ARBA00001947"/>
    </source>
</evidence>
<dbReference type="PANTHER" id="PTHR21666">
    <property type="entry name" value="PEPTIDASE-RELATED"/>
    <property type="match status" value="1"/>
</dbReference>
<keyword evidence="4" id="KW-0479">Metal-binding</keyword>
<dbReference type="PANTHER" id="PTHR21666:SF288">
    <property type="entry name" value="CELL DIVISION PROTEIN YTFB"/>
    <property type="match status" value="1"/>
</dbReference>
<dbReference type="Gene3D" id="3.10.450.350">
    <property type="match status" value="2"/>
</dbReference>
<evidence type="ECO:0000256" key="3">
    <source>
        <dbReference type="ARBA" id="ARBA00022670"/>
    </source>
</evidence>
<evidence type="ECO:0000256" key="8">
    <source>
        <dbReference type="SAM" id="Phobius"/>
    </source>
</evidence>
<protein>
    <submittedName>
        <fullName evidence="12">Murein DD-endopeptidase MepM/ murein hydrolase activator NlpD</fullName>
    </submittedName>
</protein>
<dbReference type="GO" id="GO:0030313">
    <property type="term" value="C:cell envelope"/>
    <property type="evidence" value="ECO:0007669"/>
    <property type="project" value="UniProtKB-SubCell"/>
</dbReference>
<dbReference type="Proteomes" id="UP000253628">
    <property type="component" value="Unassembled WGS sequence"/>
</dbReference>
<evidence type="ECO:0000256" key="7">
    <source>
        <dbReference type="ARBA" id="ARBA00023049"/>
    </source>
</evidence>
<dbReference type="SUPFAM" id="SSF51261">
    <property type="entry name" value="Duplicated hybrid motif"/>
    <property type="match status" value="1"/>
</dbReference>
<dbReference type="GO" id="GO:0046872">
    <property type="term" value="F:metal ion binding"/>
    <property type="evidence" value="ECO:0007669"/>
    <property type="project" value="UniProtKB-KW"/>
</dbReference>
<gene>
    <name evidence="12" type="ORF">DFR37_104118</name>
</gene>
<dbReference type="AlphaFoldDB" id="A0A366HE14"/>
<dbReference type="OrthoDB" id="9815245at2"/>
<evidence type="ECO:0000256" key="5">
    <source>
        <dbReference type="ARBA" id="ARBA00022801"/>
    </source>
</evidence>
<dbReference type="InterPro" id="IPR011055">
    <property type="entry name" value="Dup_hybrid_motif"/>
</dbReference>